<gene>
    <name evidence="2" type="ORF">SAMN04488104_100681</name>
</gene>
<sequence>MDKLNLYTNSNFDRLRNQVDPLADAAVVDIVKSPKWSDIINQWEEIPSPLPSEIPVSLKNYLQFYLDQYELAPQDTLKAGQDFFSKEGDIYLGMLGFYSLPYCYAFGDGAEVLVRSERIVNQIGQRLSETGTFVLEIFKPGAFYSHRSAFLTCAKVRLIHAFSRYFIEKYAKDWDPKFGRPINQEDLIGTNLAFSFIVIRGLIKLGKTVNQNQIASLLAYWKWVGNLMGLQIEYWPETAKEAFELDKLIRKRHLRKSDAGLRLIGALRNYYKLSIPDPLLNRQVDDIFYFFMGKEVAAALAIPVKNQIPPELLNLIFKFSGWKSYGNTKSHASIQKMMETQQLEQFGELMKIKIPTLKRP</sequence>
<accession>A0A1G6PM32</accession>
<proteinExistence type="predicted"/>
<dbReference type="AlphaFoldDB" id="A0A1G6PM32"/>
<dbReference type="GO" id="GO:0016491">
    <property type="term" value="F:oxidoreductase activity"/>
    <property type="evidence" value="ECO:0007669"/>
    <property type="project" value="InterPro"/>
</dbReference>
<evidence type="ECO:0000313" key="2">
    <source>
        <dbReference type="EMBL" id="SDC80447.1"/>
    </source>
</evidence>
<dbReference type="InterPro" id="IPR037473">
    <property type="entry name" value="Lcp-like"/>
</dbReference>
<dbReference type="InterPro" id="IPR018713">
    <property type="entry name" value="MPAB/Lcp_cat_dom"/>
</dbReference>
<dbReference type="STRING" id="686796.SAMN04488104_100681"/>
<keyword evidence="3" id="KW-1185">Reference proteome</keyword>
<dbReference type="Proteomes" id="UP000199060">
    <property type="component" value="Unassembled WGS sequence"/>
</dbReference>
<name>A0A1G6PM32_9BACT</name>
<organism evidence="2 3">
    <name type="scientific">Algoriphagus faecimaris</name>
    <dbReference type="NCBI Taxonomy" id="686796"/>
    <lineage>
        <taxon>Bacteria</taxon>
        <taxon>Pseudomonadati</taxon>
        <taxon>Bacteroidota</taxon>
        <taxon>Cytophagia</taxon>
        <taxon>Cytophagales</taxon>
        <taxon>Cyclobacteriaceae</taxon>
        <taxon>Algoriphagus</taxon>
    </lineage>
</organism>
<dbReference type="Pfam" id="PF09995">
    <property type="entry name" value="MPAB_Lcp_cat"/>
    <property type="match status" value="1"/>
</dbReference>
<dbReference type="EMBL" id="FNAC01000006">
    <property type="protein sequence ID" value="SDC80447.1"/>
    <property type="molecule type" value="Genomic_DNA"/>
</dbReference>
<dbReference type="PANTHER" id="PTHR37539:SF1">
    <property type="entry name" value="ER-BOUND OXYGENASE MPAB_MPAB'_RUBBER OXYGENASE CATALYTIC DOMAIN-CONTAINING PROTEIN"/>
    <property type="match status" value="1"/>
</dbReference>
<dbReference type="PANTHER" id="PTHR37539">
    <property type="entry name" value="SECRETED PROTEIN-RELATED"/>
    <property type="match status" value="1"/>
</dbReference>
<reference evidence="3" key="1">
    <citation type="submission" date="2016-10" db="EMBL/GenBank/DDBJ databases">
        <authorList>
            <person name="Varghese N."/>
            <person name="Submissions S."/>
        </authorList>
    </citation>
    <scope>NUCLEOTIDE SEQUENCE [LARGE SCALE GENOMIC DNA]</scope>
    <source>
        <strain evidence="3">DSM 23095</strain>
    </source>
</reference>
<protein>
    <recommendedName>
        <fullName evidence="1">ER-bound oxygenase mpaB/mpaB'/Rubber oxygenase catalytic domain-containing protein</fullName>
    </recommendedName>
</protein>
<feature type="domain" description="ER-bound oxygenase mpaB/mpaB'/Rubber oxygenase catalytic" evidence="1">
    <location>
        <begin position="118"/>
        <end position="296"/>
    </location>
</feature>
<evidence type="ECO:0000259" key="1">
    <source>
        <dbReference type="Pfam" id="PF09995"/>
    </source>
</evidence>
<evidence type="ECO:0000313" key="3">
    <source>
        <dbReference type="Proteomes" id="UP000199060"/>
    </source>
</evidence>